<reference evidence="1 2" key="1">
    <citation type="submission" date="2015-08" db="EMBL/GenBank/DDBJ databases">
        <title>Genomes of Isolates from Cabo Rojo, PR.</title>
        <authorList>
            <person name="Sanchez-Nieves R.L."/>
            <person name="Montalvo-Rodriguez R."/>
        </authorList>
    </citation>
    <scope>NUCLEOTIDE SEQUENCE [LARGE SCALE GENOMIC DNA]</scope>
    <source>
        <strain evidence="1 2">SL3</strain>
    </source>
</reference>
<name>A0A0N0BPW9_9EURY</name>
<keyword evidence="2" id="KW-1185">Reference proteome</keyword>
<gene>
    <name evidence="1" type="ORF">AMS69_01540</name>
</gene>
<proteinExistence type="predicted"/>
<protein>
    <submittedName>
        <fullName evidence="1">Uncharacterized protein</fullName>
    </submittedName>
</protein>
<comment type="caution">
    <text evidence="1">The sequence shown here is derived from an EMBL/GenBank/DDBJ whole genome shotgun (WGS) entry which is preliminary data.</text>
</comment>
<sequence length="86" mass="10072">MLVRYIRSYVVYPIIEYSTRMSVKGNDTLTVLLLLQRRLFTVSDVQLPFCSIVVTHIKGYHCSNTHSRAPQYSEYDVVHRCVFVPF</sequence>
<evidence type="ECO:0000313" key="1">
    <source>
        <dbReference type="EMBL" id="KOX94570.1"/>
    </source>
</evidence>
<dbReference type="Proteomes" id="UP000037729">
    <property type="component" value="Unassembled WGS sequence"/>
</dbReference>
<organism evidence="1 2">
    <name type="scientific">Haloarcula rubripromontorii</name>
    <dbReference type="NCBI Taxonomy" id="1705562"/>
    <lineage>
        <taxon>Archaea</taxon>
        <taxon>Methanobacteriati</taxon>
        <taxon>Methanobacteriota</taxon>
        <taxon>Stenosarchaea group</taxon>
        <taxon>Halobacteria</taxon>
        <taxon>Halobacteriales</taxon>
        <taxon>Haloarculaceae</taxon>
        <taxon>Haloarcula</taxon>
    </lineage>
</organism>
<evidence type="ECO:0000313" key="2">
    <source>
        <dbReference type="Proteomes" id="UP000037729"/>
    </source>
</evidence>
<accession>A0A0N0BPW9</accession>
<dbReference type="AlphaFoldDB" id="A0A0N0BPW9"/>
<dbReference type="EMBL" id="LIUF01000001">
    <property type="protein sequence ID" value="KOX94570.1"/>
    <property type="molecule type" value="Genomic_DNA"/>
</dbReference>